<evidence type="ECO:0000256" key="1">
    <source>
        <dbReference type="ARBA" id="ARBA00022603"/>
    </source>
</evidence>
<evidence type="ECO:0000256" key="3">
    <source>
        <dbReference type="ARBA" id="ARBA00022691"/>
    </source>
</evidence>
<dbReference type="EMBL" id="JAACJN010000031">
    <property type="protein sequence ID" value="KAF5387589.1"/>
    <property type="molecule type" value="Genomic_DNA"/>
</dbReference>
<dbReference type="Gene3D" id="3.40.50.150">
    <property type="entry name" value="Vaccinia Virus protein VP39"/>
    <property type="match status" value="1"/>
</dbReference>
<dbReference type="Pfam" id="PF00891">
    <property type="entry name" value="Methyltransf_2"/>
    <property type="match status" value="1"/>
</dbReference>
<dbReference type="GO" id="GO:0008171">
    <property type="term" value="F:O-methyltransferase activity"/>
    <property type="evidence" value="ECO:0007669"/>
    <property type="project" value="InterPro"/>
</dbReference>
<dbReference type="OrthoDB" id="2410195at2759"/>
<sequence length="433" mass="47017">MHLHTLIGESLSTIEEVYCKANANYPSLDDVDTPAFSERLLFNSDVVNASLVIVSAAEQLIASIKHPQISLWDTLMAYQLPTALAYAERFNLVEVLNKAGPSGIHLHELAEITQSSEARLVNIPILNRSSNIKYRGTDGKAAFVAIAGDEMFKAAAFLAQAYIDSPSSRSTSASESAFSHAVGSAGTSYFDWLNEPANAQYLDRFQHAILGVSGIEHPDALYEAYPWASLAQDSFVVDVGGGLGSITLKLVNSFPHLCYLIQDLPFVVSAAANYWLQANPDAWKSKRVQASSHNFFDTQPVKNAAVFLVRAVCHDHPDAVVIQILSLLRAAAQSYTILIIGDHIMPYACSDDTSAAEIVGAQSRLVPSPLLANAGKASSAAFYMDMTMQAMFNARERTLDSQIELLKASGWSVDRVSLNAFSRFGYIIAVPAY</sequence>
<dbReference type="GO" id="GO:0032259">
    <property type="term" value="P:methylation"/>
    <property type="evidence" value="ECO:0007669"/>
    <property type="project" value="UniProtKB-KW"/>
</dbReference>
<dbReference type="AlphaFoldDB" id="A0A8H5HQW1"/>
<comment type="caution">
    <text evidence="5">The sequence shown here is derived from an EMBL/GenBank/DDBJ whole genome shotgun (WGS) entry which is preliminary data.</text>
</comment>
<dbReference type="Proteomes" id="UP000518752">
    <property type="component" value="Unassembled WGS sequence"/>
</dbReference>
<accession>A0A8H5HQW1</accession>
<organism evidence="5 6">
    <name type="scientific">Collybiopsis confluens</name>
    <dbReference type="NCBI Taxonomy" id="2823264"/>
    <lineage>
        <taxon>Eukaryota</taxon>
        <taxon>Fungi</taxon>
        <taxon>Dikarya</taxon>
        <taxon>Basidiomycota</taxon>
        <taxon>Agaricomycotina</taxon>
        <taxon>Agaricomycetes</taxon>
        <taxon>Agaricomycetidae</taxon>
        <taxon>Agaricales</taxon>
        <taxon>Marasmiineae</taxon>
        <taxon>Omphalotaceae</taxon>
        <taxon>Collybiopsis</taxon>
    </lineage>
</organism>
<dbReference type="InterPro" id="IPR029063">
    <property type="entry name" value="SAM-dependent_MTases_sf"/>
</dbReference>
<keyword evidence="3" id="KW-0949">S-adenosyl-L-methionine</keyword>
<protein>
    <recommendedName>
        <fullName evidence="4">O-methyltransferase C-terminal domain-containing protein</fullName>
    </recommendedName>
</protein>
<evidence type="ECO:0000313" key="5">
    <source>
        <dbReference type="EMBL" id="KAF5387589.1"/>
    </source>
</evidence>
<evidence type="ECO:0000259" key="4">
    <source>
        <dbReference type="Pfam" id="PF00891"/>
    </source>
</evidence>
<reference evidence="5 6" key="1">
    <citation type="journal article" date="2020" name="ISME J.">
        <title>Uncovering the hidden diversity of litter-decomposition mechanisms in mushroom-forming fungi.</title>
        <authorList>
            <person name="Floudas D."/>
            <person name="Bentzer J."/>
            <person name="Ahren D."/>
            <person name="Johansson T."/>
            <person name="Persson P."/>
            <person name="Tunlid A."/>
        </authorList>
    </citation>
    <scope>NUCLEOTIDE SEQUENCE [LARGE SCALE GENOMIC DNA]</scope>
    <source>
        <strain evidence="5 6">CBS 406.79</strain>
    </source>
</reference>
<dbReference type="PANTHER" id="PTHR43712">
    <property type="entry name" value="PUTATIVE (AFU_ORTHOLOGUE AFUA_4G14580)-RELATED"/>
    <property type="match status" value="1"/>
</dbReference>
<dbReference type="PROSITE" id="PS51683">
    <property type="entry name" value="SAM_OMT_II"/>
    <property type="match status" value="1"/>
</dbReference>
<dbReference type="PANTHER" id="PTHR43712:SF2">
    <property type="entry name" value="O-METHYLTRANSFERASE CICE"/>
    <property type="match status" value="1"/>
</dbReference>
<dbReference type="InterPro" id="IPR001077">
    <property type="entry name" value="COMT_C"/>
</dbReference>
<keyword evidence="2" id="KW-0808">Transferase</keyword>
<keyword evidence="6" id="KW-1185">Reference proteome</keyword>
<proteinExistence type="predicted"/>
<name>A0A8H5HQW1_9AGAR</name>
<dbReference type="InterPro" id="IPR016461">
    <property type="entry name" value="COMT-like"/>
</dbReference>
<gene>
    <name evidence="5" type="ORF">D9757_006615</name>
</gene>
<evidence type="ECO:0000256" key="2">
    <source>
        <dbReference type="ARBA" id="ARBA00022679"/>
    </source>
</evidence>
<feature type="domain" description="O-methyltransferase C-terminal" evidence="4">
    <location>
        <begin position="177"/>
        <end position="354"/>
    </location>
</feature>
<evidence type="ECO:0000313" key="6">
    <source>
        <dbReference type="Proteomes" id="UP000518752"/>
    </source>
</evidence>
<dbReference type="SUPFAM" id="SSF53335">
    <property type="entry name" value="S-adenosyl-L-methionine-dependent methyltransferases"/>
    <property type="match status" value="1"/>
</dbReference>
<keyword evidence="1" id="KW-0489">Methyltransferase</keyword>